<name>A0A2N0UT24_9FIRM</name>
<feature type="transmembrane region" description="Helical" evidence="2">
    <location>
        <begin position="12"/>
        <end position="31"/>
    </location>
</feature>
<evidence type="ECO:0000256" key="1">
    <source>
        <dbReference type="SAM" id="MobiDB-lite"/>
    </source>
</evidence>
<feature type="transmembrane region" description="Helical" evidence="2">
    <location>
        <begin position="92"/>
        <end position="113"/>
    </location>
</feature>
<dbReference type="AlphaFoldDB" id="A0A2N0UT24"/>
<comment type="caution">
    <text evidence="3">The sequence shown here is derived from an EMBL/GenBank/DDBJ whole genome shotgun (WGS) entry which is preliminary data.</text>
</comment>
<dbReference type="EMBL" id="NNSR01000049">
    <property type="protein sequence ID" value="PKD30126.1"/>
    <property type="molecule type" value="Genomic_DNA"/>
</dbReference>
<dbReference type="RefSeq" id="WP_101029097.1">
    <property type="nucleotide sequence ID" value="NZ_CABMMZ010000049.1"/>
</dbReference>
<evidence type="ECO:0000256" key="2">
    <source>
        <dbReference type="SAM" id="Phobius"/>
    </source>
</evidence>
<protein>
    <submittedName>
        <fullName evidence="3">Uncharacterized protein</fullName>
    </submittedName>
</protein>
<evidence type="ECO:0000313" key="4">
    <source>
        <dbReference type="Proteomes" id="UP000233425"/>
    </source>
</evidence>
<feature type="transmembrane region" description="Helical" evidence="2">
    <location>
        <begin position="62"/>
        <end position="80"/>
    </location>
</feature>
<accession>A0A2N0UT24</accession>
<keyword evidence="4" id="KW-1185">Reference proteome</keyword>
<reference evidence="3" key="1">
    <citation type="journal article" date="2018" name="Environ. Microbiol.">
        <title>Sporulation capability and amylosome conservation among diverse human colonic and rumen isolates of the keystone starch-degrader Ruminococcus bromii.</title>
        <authorList>
            <person name="Mukhopadhya I."/>
            <person name="Morais S."/>
            <person name="Laverde-Gomez J."/>
            <person name="Sheridan P.O."/>
            <person name="Walker A.W."/>
            <person name="Kelly W."/>
            <person name="Klieve A.V."/>
            <person name="Ouwerkerk D."/>
            <person name="Duncan S.H."/>
            <person name="Louis P."/>
            <person name="Koropatkin N."/>
            <person name="Cockburn D."/>
            <person name="Kibler R."/>
            <person name="Cooper P.J."/>
            <person name="Sandoval C."/>
            <person name="Crost E."/>
            <person name="Juge N."/>
            <person name="Bayer E.A."/>
            <person name="Flint H.J."/>
        </authorList>
    </citation>
    <scope>NUCLEOTIDE SEQUENCE [LARGE SCALE GENOMIC DNA]</scope>
    <source>
        <strain evidence="3">ATCC 27255</strain>
    </source>
</reference>
<evidence type="ECO:0000313" key="3">
    <source>
        <dbReference type="EMBL" id="PKD30126.1"/>
    </source>
</evidence>
<sequence length="215" mass="24672">MSDMIKKYVPYVVIVFVVYMLLPLIFIPAAMQKFSPVAYDCIFPLTAIGCAAHYCSKHGLDFLFALIAPIIYLPSMLIYNGGFSSGTLSTNLILLVVYLVSGIFGLFLGDLAFGDKRRQKEKAEQQETEEMLLEARRREKQELETMTKSSRKTEKNPHRQERRPSKPARRAAPVQQETVKDIDDDFDYDKYLSGIDRKQDSSESEIDDILNEYRH</sequence>
<keyword evidence="2" id="KW-0472">Membrane</keyword>
<proteinExistence type="predicted"/>
<feature type="region of interest" description="Disordered" evidence="1">
    <location>
        <begin position="137"/>
        <end position="215"/>
    </location>
</feature>
<keyword evidence="2" id="KW-1133">Transmembrane helix</keyword>
<gene>
    <name evidence="3" type="ORF">RBATCC27255_01086</name>
</gene>
<organism evidence="3 4">
    <name type="scientific">Ruminococcus bromii</name>
    <dbReference type="NCBI Taxonomy" id="40518"/>
    <lineage>
        <taxon>Bacteria</taxon>
        <taxon>Bacillati</taxon>
        <taxon>Bacillota</taxon>
        <taxon>Clostridia</taxon>
        <taxon>Eubacteriales</taxon>
        <taxon>Oscillospiraceae</taxon>
        <taxon>Ruminococcus</taxon>
    </lineage>
</organism>
<feature type="compositionally biased region" description="Basic and acidic residues" evidence="1">
    <location>
        <begin position="137"/>
        <end position="164"/>
    </location>
</feature>
<dbReference type="Proteomes" id="UP000233425">
    <property type="component" value="Unassembled WGS sequence"/>
</dbReference>
<keyword evidence="2" id="KW-0812">Transmembrane</keyword>
<feature type="compositionally biased region" description="Acidic residues" evidence="1">
    <location>
        <begin position="202"/>
        <end position="215"/>
    </location>
</feature>